<evidence type="ECO:0000256" key="9">
    <source>
        <dbReference type="ARBA" id="ARBA00023242"/>
    </source>
</evidence>
<organism evidence="12 13">
    <name type="scientific">Goodea atripinnis</name>
    <dbReference type="NCBI Taxonomy" id="208336"/>
    <lineage>
        <taxon>Eukaryota</taxon>
        <taxon>Metazoa</taxon>
        <taxon>Chordata</taxon>
        <taxon>Craniata</taxon>
        <taxon>Vertebrata</taxon>
        <taxon>Euteleostomi</taxon>
        <taxon>Actinopterygii</taxon>
        <taxon>Neopterygii</taxon>
        <taxon>Teleostei</taxon>
        <taxon>Neoteleostei</taxon>
        <taxon>Acanthomorphata</taxon>
        <taxon>Ovalentaria</taxon>
        <taxon>Atherinomorphae</taxon>
        <taxon>Cyprinodontiformes</taxon>
        <taxon>Goodeidae</taxon>
        <taxon>Goodea</taxon>
    </lineage>
</organism>
<dbReference type="EMBL" id="JAHRIO010010000">
    <property type="protein sequence ID" value="MEQ2160523.1"/>
    <property type="molecule type" value="Genomic_DNA"/>
</dbReference>
<evidence type="ECO:0000256" key="2">
    <source>
        <dbReference type="ARBA" id="ARBA00007025"/>
    </source>
</evidence>
<evidence type="ECO:0000313" key="13">
    <source>
        <dbReference type="Proteomes" id="UP001476798"/>
    </source>
</evidence>
<evidence type="ECO:0000256" key="4">
    <source>
        <dbReference type="ARBA" id="ARBA00022763"/>
    </source>
</evidence>
<evidence type="ECO:0000259" key="11">
    <source>
        <dbReference type="Pfam" id="PF25875"/>
    </source>
</evidence>
<dbReference type="InterPro" id="IPR058951">
    <property type="entry name" value="WHD_Rad26_CSB-like"/>
</dbReference>
<keyword evidence="6" id="KW-0067">ATP-binding</keyword>
<evidence type="ECO:0000256" key="8">
    <source>
        <dbReference type="ARBA" id="ARBA00023204"/>
    </source>
</evidence>
<evidence type="ECO:0000256" key="10">
    <source>
        <dbReference type="SAM" id="MobiDB-lite"/>
    </source>
</evidence>
<keyword evidence="7" id="KW-0238">DNA-binding</keyword>
<keyword evidence="5" id="KW-0378">Hydrolase</keyword>
<dbReference type="Proteomes" id="UP001476798">
    <property type="component" value="Unassembled WGS sequence"/>
</dbReference>
<evidence type="ECO:0000313" key="12">
    <source>
        <dbReference type="EMBL" id="MEQ2160523.1"/>
    </source>
</evidence>
<gene>
    <name evidence="12" type="ORF">GOODEAATRI_000076</name>
</gene>
<dbReference type="Pfam" id="PF25875">
    <property type="entry name" value="WHD_Rad26_CSB"/>
    <property type="match status" value="1"/>
</dbReference>
<evidence type="ECO:0000256" key="5">
    <source>
        <dbReference type="ARBA" id="ARBA00022806"/>
    </source>
</evidence>
<keyword evidence="3" id="KW-0547">Nucleotide-binding</keyword>
<accession>A0ABV0MN43</accession>
<sequence length="185" mass="20455">MTPSWSPPTLTMFLWKLKPTGWLKMPSKRSGFHVSSAGCLLIALLLRLQRAHFSGEGADDDSNSAQLSSASLLAKMKARNHIAKPSSQGAAVEEEEEENGPGAPGTSSPPAPPTEHDELLVDLRNFVAFQASVDGEATTQEVLEYFKPRLSQKQAPVFRELLRSICDFHRTSGQEGIWRLKEHFR</sequence>
<protein>
    <recommendedName>
        <fullName evidence="11">Rad26/CSB-like winged helix DNA-binding domain-containing protein</fullName>
    </recommendedName>
</protein>
<evidence type="ECO:0000256" key="7">
    <source>
        <dbReference type="ARBA" id="ARBA00023125"/>
    </source>
</evidence>
<keyword evidence="4" id="KW-0227">DNA damage</keyword>
<keyword evidence="13" id="KW-1185">Reference proteome</keyword>
<keyword evidence="5" id="KW-0347">Helicase</keyword>
<proteinExistence type="inferred from homology"/>
<dbReference type="CDD" id="cd22254">
    <property type="entry name" value="CSB_WHD"/>
    <property type="match status" value="1"/>
</dbReference>
<keyword evidence="8" id="KW-0234">DNA repair</keyword>
<evidence type="ECO:0000256" key="6">
    <source>
        <dbReference type="ARBA" id="ARBA00022840"/>
    </source>
</evidence>
<keyword evidence="9" id="KW-0539">Nucleus</keyword>
<feature type="domain" description="Rad26/CSB-like winged helix DNA-binding" evidence="11">
    <location>
        <begin position="118"/>
        <end position="185"/>
    </location>
</feature>
<reference evidence="12 13" key="1">
    <citation type="submission" date="2021-06" db="EMBL/GenBank/DDBJ databases">
        <authorList>
            <person name="Palmer J.M."/>
        </authorList>
    </citation>
    <scope>NUCLEOTIDE SEQUENCE [LARGE SCALE GENOMIC DNA]</scope>
    <source>
        <strain evidence="12 13">GA_2019</strain>
        <tissue evidence="12">Muscle</tissue>
    </source>
</reference>
<feature type="region of interest" description="Disordered" evidence="10">
    <location>
        <begin position="82"/>
        <end position="116"/>
    </location>
</feature>
<comment type="caution">
    <text evidence="12">The sequence shown here is derived from an EMBL/GenBank/DDBJ whole genome shotgun (WGS) entry which is preliminary data.</text>
</comment>
<evidence type="ECO:0000256" key="3">
    <source>
        <dbReference type="ARBA" id="ARBA00022741"/>
    </source>
</evidence>
<name>A0ABV0MN43_9TELE</name>
<comment type="subcellular location">
    <subcellularLocation>
        <location evidence="1">Nucleus</location>
    </subcellularLocation>
</comment>
<comment type="similarity">
    <text evidence="2">Belongs to the SNF2/RAD54 helicase family.</text>
</comment>
<evidence type="ECO:0000256" key="1">
    <source>
        <dbReference type="ARBA" id="ARBA00004123"/>
    </source>
</evidence>